<feature type="region of interest" description="Disordered" evidence="1">
    <location>
        <begin position="323"/>
        <end position="407"/>
    </location>
</feature>
<dbReference type="AlphaFoldDB" id="A0AAD9DCA9"/>
<dbReference type="EMBL" id="JATAAI010000011">
    <property type="protein sequence ID" value="KAK1742152.1"/>
    <property type="molecule type" value="Genomic_DNA"/>
</dbReference>
<feature type="domain" description="Peptidase M11 gametolysin" evidence="2">
    <location>
        <begin position="12"/>
        <end position="196"/>
    </location>
</feature>
<name>A0AAD9DCA9_9STRA</name>
<comment type="caution">
    <text evidence="3">The sequence shown here is derived from an EMBL/GenBank/DDBJ whole genome shotgun (WGS) entry which is preliminary data.</text>
</comment>
<dbReference type="Proteomes" id="UP001224775">
    <property type="component" value="Unassembled WGS sequence"/>
</dbReference>
<organism evidence="3 4">
    <name type="scientific">Skeletonema marinoi</name>
    <dbReference type="NCBI Taxonomy" id="267567"/>
    <lineage>
        <taxon>Eukaryota</taxon>
        <taxon>Sar</taxon>
        <taxon>Stramenopiles</taxon>
        <taxon>Ochrophyta</taxon>
        <taxon>Bacillariophyta</taxon>
        <taxon>Coscinodiscophyceae</taxon>
        <taxon>Thalassiosirophycidae</taxon>
        <taxon>Thalassiosirales</taxon>
        <taxon>Skeletonemataceae</taxon>
        <taxon>Skeletonema</taxon>
        <taxon>Skeletonema marinoi-dohrnii complex</taxon>
    </lineage>
</organism>
<evidence type="ECO:0000259" key="2">
    <source>
        <dbReference type="Pfam" id="PF05548"/>
    </source>
</evidence>
<dbReference type="PANTHER" id="PTHR33683">
    <property type="entry name" value="1, PUTATIVE-RELATED"/>
    <property type="match status" value="1"/>
</dbReference>
<evidence type="ECO:0000313" key="3">
    <source>
        <dbReference type="EMBL" id="KAK1742152.1"/>
    </source>
</evidence>
<accession>A0AAD9DCA9</accession>
<keyword evidence="4" id="KW-1185">Reference proteome</keyword>
<feature type="compositionally biased region" description="Pro residues" evidence="1">
    <location>
        <begin position="359"/>
        <end position="403"/>
    </location>
</feature>
<evidence type="ECO:0000256" key="1">
    <source>
        <dbReference type="SAM" id="MobiDB-lite"/>
    </source>
</evidence>
<protein>
    <recommendedName>
        <fullName evidence="2">Peptidase M11 gametolysin domain-containing protein</fullName>
    </recommendedName>
</protein>
<proteinExistence type="predicted"/>
<dbReference type="Pfam" id="PF05548">
    <property type="entry name" value="Peptidase_M11"/>
    <property type="match status" value="1"/>
</dbReference>
<evidence type="ECO:0000313" key="4">
    <source>
        <dbReference type="Proteomes" id="UP001224775"/>
    </source>
</evidence>
<dbReference type="InterPro" id="IPR008752">
    <property type="entry name" value="Peptidase_M11"/>
</dbReference>
<feature type="compositionally biased region" description="Pro residues" evidence="1">
    <location>
        <begin position="333"/>
        <end position="350"/>
    </location>
</feature>
<dbReference type="PANTHER" id="PTHR33683:SF46">
    <property type="entry name" value="SUSHI DOMAIN-CONTAINING PROTEIN"/>
    <property type="match status" value="1"/>
</dbReference>
<sequence>MLLVKVKDVNGLELSDTHEVMSDEVFGTNGDPGNLKTSLSACSHGQLTVVAGVGDPNELAPGVVEVTIPISLLDNTDSTIRNAVTTALSTDLGISVPGDYQQVMYALEGCYGGGCGWAAYAYINSWNSVYNGNYYKAVGVQVHELGHNFNLAHSGGLNNSTYTDHTGAMGNPHYSDDLYQCFNVAKNFQLDWYNDAKITIDPRVSGYTDTITLVGIAEYDQAGSNPVTVRMSTGGQSPGGGDIFFGFNRATGPNQYNDEGDDLVTIVQVSSGTGTGYSQSYLRAKLGVGESHPLYNFGGTGKTVTVTVNSIDIESSPGTAVVTITDNLTSPPTDAPTTPPPSNAPTPAPTGAPVTAAPTNPPTTTPPSNAPTSPPTNAPTNPVPTRAPTPNPTPVPTIPPTPSPTQVCSAISSRNACNNTSGRCEWSGNRRNGTCGDSGGGGDCSTCSNFTSRKSCRRCGCTWGNKQCSN</sequence>
<reference evidence="3" key="1">
    <citation type="submission" date="2023-06" db="EMBL/GenBank/DDBJ databases">
        <title>Survivors Of The Sea: Transcriptome response of Skeletonema marinoi to long-term dormancy.</title>
        <authorList>
            <person name="Pinder M.I.M."/>
            <person name="Kourtchenko O."/>
            <person name="Robertson E.K."/>
            <person name="Larsson T."/>
            <person name="Maumus F."/>
            <person name="Osuna-Cruz C.M."/>
            <person name="Vancaester E."/>
            <person name="Stenow R."/>
            <person name="Vandepoele K."/>
            <person name="Ploug H."/>
            <person name="Bruchert V."/>
            <person name="Godhe A."/>
            <person name="Topel M."/>
        </authorList>
    </citation>
    <scope>NUCLEOTIDE SEQUENCE</scope>
    <source>
        <strain evidence="3">R05AC</strain>
    </source>
</reference>
<dbReference type="SUPFAM" id="SSF55486">
    <property type="entry name" value="Metalloproteases ('zincins'), catalytic domain"/>
    <property type="match status" value="1"/>
</dbReference>
<gene>
    <name evidence="3" type="ORF">QTG54_006717</name>
</gene>